<organism evidence="4 5">
    <name type="scientific">Stegodyphus mimosarum</name>
    <name type="common">African social velvet spider</name>
    <dbReference type="NCBI Taxonomy" id="407821"/>
    <lineage>
        <taxon>Eukaryota</taxon>
        <taxon>Metazoa</taxon>
        <taxon>Ecdysozoa</taxon>
        <taxon>Arthropoda</taxon>
        <taxon>Chelicerata</taxon>
        <taxon>Arachnida</taxon>
        <taxon>Araneae</taxon>
        <taxon>Araneomorphae</taxon>
        <taxon>Entelegynae</taxon>
        <taxon>Eresoidea</taxon>
        <taxon>Eresidae</taxon>
        <taxon>Stegodyphus</taxon>
    </lineage>
</organism>
<dbReference type="PANTHER" id="PTHR46200:SF1">
    <property type="entry name" value="GATOR COMPLEX PROTEIN WDR24"/>
    <property type="match status" value="1"/>
</dbReference>
<reference evidence="4 5" key="1">
    <citation type="submission" date="2013-11" db="EMBL/GenBank/DDBJ databases">
        <title>Genome sequencing of Stegodyphus mimosarum.</title>
        <authorList>
            <person name="Bechsgaard J."/>
        </authorList>
    </citation>
    <scope>NUCLEOTIDE SEQUENCE [LARGE SCALE GENOMIC DNA]</scope>
</reference>
<dbReference type="AlphaFoldDB" id="A0A087U9V7"/>
<evidence type="ECO:0000313" key="4">
    <source>
        <dbReference type="EMBL" id="KFM74146.1"/>
    </source>
</evidence>
<keyword evidence="2" id="KW-0677">Repeat</keyword>
<sequence length="281" mass="31532">MLHGKPLPDLCEHNANVASQLQRPYIYHTWLILKLLYTSGSMLLSEYSHMVAQDKLQEEKALESSQESSLKHPLRVNNGAAYRSHHNSSKSGSRHVSGGSHVPTERGINDNPGPLEDDSDSGNTEHENTITYFASELAQGDFFFGDGEAELFRMLDYSQLSTLPADEDWTLPREAFNIRHPLTDGSPPPEIANMPSSPLCAAEEISERDYAVNEEEEQSMMLALHNAPRFPPWNFTEIVADMLKFYAEQGDVQMSVSVLLVLGDKIKNAVDESLQEQWFHS</sequence>
<protein>
    <submittedName>
        <fullName evidence="4">WD repeat-containing protein 24</fullName>
    </submittedName>
</protein>
<feature type="compositionally biased region" description="Low complexity" evidence="3">
    <location>
        <begin position="89"/>
        <end position="101"/>
    </location>
</feature>
<dbReference type="GO" id="GO:1904263">
    <property type="term" value="P:positive regulation of TORC1 signaling"/>
    <property type="evidence" value="ECO:0007669"/>
    <property type="project" value="TreeGrafter"/>
</dbReference>
<evidence type="ECO:0000256" key="3">
    <source>
        <dbReference type="SAM" id="MobiDB-lite"/>
    </source>
</evidence>
<dbReference type="OrthoDB" id="60955at2759"/>
<dbReference type="GO" id="GO:0016239">
    <property type="term" value="P:positive regulation of macroautophagy"/>
    <property type="evidence" value="ECO:0007669"/>
    <property type="project" value="TreeGrafter"/>
</dbReference>
<dbReference type="EMBL" id="KK118888">
    <property type="protein sequence ID" value="KFM74146.1"/>
    <property type="molecule type" value="Genomic_DNA"/>
</dbReference>
<evidence type="ECO:0000256" key="2">
    <source>
        <dbReference type="ARBA" id="ARBA00022737"/>
    </source>
</evidence>
<keyword evidence="1" id="KW-0853">WD repeat</keyword>
<name>A0A087U9V7_STEMI</name>
<evidence type="ECO:0000313" key="5">
    <source>
        <dbReference type="Proteomes" id="UP000054359"/>
    </source>
</evidence>
<dbReference type="GO" id="GO:0005774">
    <property type="term" value="C:vacuolar membrane"/>
    <property type="evidence" value="ECO:0007669"/>
    <property type="project" value="TreeGrafter"/>
</dbReference>
<gene>
    <name evidence="4" type="ORF">X975_07333</name>
</gene>
<dbReference type="OMA" id="AYHEMAG"/>
<dbReference type="GO" id="GO:0005829">
    <property type="term" value="C:cytosol"/>
    <property type="evidence" value="ECO:0007669"/>
    <property type="project" value="TreeGrafter"/>
</dbReference>
<dbReference type="GO" id="GO:0061700">
    <property type="term" value="C:GATOR2 complex"/>
    <property type="evidence" value="ECO:0007669"/>
    <property type="project" value="TreeGrafter"/>
</dbReference>
<feature type="non-terminal residue" evidence="4">
    <location>
        <position position="281"/>
    </location>
</feature>
<evidence type="ECO:0000256" key="1">
    <source>
        <dbReference type="ARBA" id="ARBA00022574"/>
    </source>
</evidence>
<dbReference type="GO" id="GO:0034198">
    <property type="term" value="P:cellular response to amino acid starvation"/>
    <property type="evidence" value="ECO:0007669"/>
    <property type="project" value="TreeGrafter"/>
</dbReference>
<feature type="region of interest" description="Disordered" evidence="3">
    <location>
        <begin position="82"/>
        <end position="126"/>
    </location>
</feature>
<accession>A0A087U9V7</accession>
<dbReference type="Proteomes" id="UP000054359">
    <property type="component" value="Unassembled WGS sequence"/>
</dbReference>
<keyword evidence="5" id="KW-1185">Reference proteome</keyword>
<dbReference type="InterPro" id="IPR037590">
    <property type="entry name" value="WDR24"/>
</dbReference>
<dbReference type="PANTHER" id="PTHR46200">
    <property type="entry name" value="GATOR COMPLEX PROTEIN WDR24"/>
    <property type="match status" value="1"/>
</dbReference>
<proteinExistence type="predicted"/>
<dbReference type="STRING" id="407821.A0A087U9V7"/>